<protein>
    <submittedName>
        <fullName evidence="2">Uncharacterized protein</fullName>
    </submittedName>
</protein>
<dbReference type="OrthoDB" id="2507659at2759"/>
<reference evidence="2" key="1">
    <citation type="submission" date="2021-03" db="EMBL/GenBank/DDBJ databases">
        <title>Draft genome sequence of rust myrtle Austropuccinia psidii MF-1, a brazilian biotype.</title>
        <authorList>
            <person name="Quecine M.C."/>
            <person name="Pachon D.M.R."/>
            <person name="Bonatelli M.L."/>
            <person name="Correr F.H."/>
            <person name="Franceschini L.M."/>
            <person name="Leite T.F."/>
            <person name="Margarido G.R.A."/>
            <person name="Almeida C.A."/>
            <person name="Ferrarezi J.A."/>
            <person name="Labate C.A."/>
        </authorList>
    </citation>
    <scope>NUCLEOTIDE SEQUENCE</scope>
    <source>
        <strain evidence="2">MF-1</strain>
    </source>
</reference>
<organism evidence="2 3">
    <name type="scientific">Austropuccinia psidii MF-1</name>
    <dbReference type="NCBI Taxonomy" id="1389203"/>
    <lineage>
        <taxon>Eukaryota</taxon>
        <taxon>Fungi</taxon>
        <taxon>Dikarya</taxon>
        <taxon>Basidiomycota</taxon>
        <taxon>Pucciniomycotina</taxon>
        <taxon>Pucciniomycetes</taxon>
        <taxon>Pucciniales</taxon>
        <taxon>Sphaerophragmiaceae</taxon>
        <taxon>Austropuccinia</taxon>
    </lineage>
</organism>
<dbReference type="EMBL" id="AVOT02026149">
    <property type="protein sequence ID" value="MBW0517750.1"/>
    <property type="molecule type" value="Genomic_DNA"/>
</dbReference>
<name>A0A9Q3HX12_9BASI</name>
<evidence type="ECO:0000256" key="1">
    <source>
        <dbReference type="SAM" id="MobiDB-lite"/>
    </source>
</evidence>
<dbReference type="Proteomes" id="UP000765509">
    <property type="component" value="Unassembled WGS sequence"/>
</dbReference>
<evidence type="ECO:0000313" key="3">
    <source>
        <dbReference type="Proteomes" id="UP000765509"/>
    </source>
</evidence>
<feature type="compositionally biased region" description="Polar residues" evidence="1">
    <location>
        <begin position="1"/>
        <end position="23"/>
    </location>
</feature>
<comment type="caution">
    <text evidence="2">The sequence shown here is derived from an EMBL/GenBank/DDBJ whole genome shotgun (WGS) entry which is preliminary data.</text>
</comment>
<gene>
    <name evidence="2" type="ORF">O181_057465</name>
</gene>
<feature type="region of interest" description="Disordered" evidence="1">
    <location>
        <begin position="1"/>
        <end position="29"/>
    </location>
</feature>
<sequence length="112" mass="12709">MDKSTLQNRFPLSYEHNSPNTQREMGKSEDLGNELTKNKFHLISAINISTGWTVSMDDATAFTENWKTFCLSNNHLLPKQRSKPNPHFASHIPKLFQFGGSEQSLAIWGMSP</sequence>
<accession>A0A9Q3HX12</accession>
<keyword evidence="3" id="KW-1185">Reference proteome</keyword>
<proteinExistence type="predicted"/>
<dbReference type="AlphaFoldDB" id="A0A9Q3HX12"/>
<evidence type="ECO:0000313" key="2">
    <source>
        <dbReference type="EMBL" id="MBW0517750.1"/>
    </source>
</evidence>